<gene>
    <name evidence="2" type="ORF">IAA28_07230</name>
</gene>
<dbReference type="InterPro" id="IPR022121">
    <property type="entry name" value="Peptidase_M73_camelysin"/>
</dbReference>
<feature type="chain" id="PRO_5038693204" evidence="1">
    <location>
        <begin position="29"/>
        <end position="267"/>
    </location>
</feature>
<dbReference type="NCBIfam" id="TIGR04088">
    <property type="entry name" value="cognate_SipW"/>
    <property type="match status" value="1"/>
</dbReference>
<dbReference type="EMBL" id="DXEU01000127">
    <property type="protein sequence ID" value="HIX52580.1"/>
    <property type="molecule type" value="Genomic_DNA"/>
</dbReference>
<evidence type="ECO:0000256" key="1">
    <source>
        <dbReference type="SAM" id="SignalP"/>
    </source>
</evidence>
<accession>A0A9D1W4P8</accession>
<dbReference type="AlphaFoldDB" id="A0A9D1W4P8"/>
<feature type="signal peptide" evidence="1">
    <location>
        <begin position="1"/>
        <end position="28"/>
    </location>
</feature>
<proteinExistence type="predicted"/>
<evidence type="ECO:0000313" key="2">
    <source>
        <dbReference type="EMBL" id="HIX52580.1"/>
    </source>
</evidence>
<name>A0A9D1W4P8_9FIRM</name>
<organism evidence="2 3">
    <name type="scientific">Candidatus Lachnoclostridium stercoripullorum</name>
    <dbReference type="NCBI Taxonomy" id="2838635"/>
    <lineage>
        <taxon>Bacteria</taxon>
        <taxon>Bacillati</taxon>
        <taxon>Bacillota</taxon>
        <taxon>Clostridia</taxon>
        <taxon>Lachnospirales</taxon>
        <taxon>Lachnospiraceae</taxon>
    </lineage>
</organism>
<reference evidence="2" key="2">
    <citation type="submission" date="2021-04" db="EMBL/GenBank/DDBJ databases">
        <authorList>
            <person name="Gilroy R."/>
        </authorList>
    </citation>
    <scope>NUCLEOTIDE SEQUENCE</scope>
    <source>
        <strain evidence="2">ChiGjej4B4-12881</strain>
    </source>
</reference>
<dbReference type="Proteomes" id="UP000886780">
    <property type="component" value="Unassembled WGS sequence"/>
</dbReference>
<evidence type="ECO:0000313" key="3">
    <source>
        <dbReference type="Proteomes" id="UP000886780"/>
    </source>
</evidence>
<keyword evidence="1" id="KW-0732">Signal</keyword>
<comment type="caution">
    <text evidence="2">The sequence shown here is derived from an EMBL/GenBank/DDBJ whole genome shotgun (WGS) entry which is preliminary data.</text>
</comment>
<dbReference type="Pfam" id="PF12389">
    <property type="entry name" value="Peptidase_M73"/>
    <property type="match status" value="1"/>
</dbReference>
<dbReference type="InterPro" id="IPR023833">
    <property type="entry name" value="Signal_pept_SipW-depend-type"/>
</dbReference>
<reference evidence="2" key="1">
    <citation type="journal article" date="2021" name="PeerJ">
        <title>Extensive microbial diversity within the chicken gut microbiome revealed by metagenomics and culture.</title>
        <authorList>
            <person name="Gilroy R."/>
            <person name="Ravi A."/>
            <person name="Getino M."/>
            <person name="Pursley I."/>
            <person name="Horton D.L."/>
            <person name="Alikhan N.F."/>
            <person name="Baker D."/>
            <person name="Gharbi K."/>
            <person name="Hall N."/>
            <person name="Watson M."/>
            <person name="Adriaenssens E.M."/>
            <person name="Foster-Nyarko E."/>
            <person name="Jarju S."/>
            <person name="Secka A."/>
            <person name="Antonio M."/>
            <person name="Oren A."/>
            <person name="Chaudhuri R.R."/>
            <person name="La Ragione R."/>
            <person name="Hildebrand F."/>
            <person name="Pallen M.J."/>
        </authorList>
    </citation>
    <scope>NUCLEOTIDE SEQUENCE</scope>
    <source>
        <strain evidence="2">ChiGjej4B4-12881</strain>
    </source>
</reference>
<protein>
    <submittedName>
        <fullName evidence="2">M73 family metallopeptidase</fullName>
    </submittedName>
</protein>
<sequence>MKKSEKRVLTTAAACAVIGAMAFGGTMAYLTDNEASVNTFTVGKVQIELEEPGWDPGDGEEIVPNEEIDKDPKIENSGTNLAYVFAEVKIPAADVVTAAADGQKNSSALQDLFTYGTVRDDGSGEVYTAGGLNEGWSLLITEKAEESGGYSTYIFGYEKPLAKGESTPGVFDQVKFINLVEGQLDSADLDIPVKGYAIQADTSADGVTTIDGVKIENPALLTEEEMKAVYQVFAGQNSGFEDLTAVEGGLKDADTSGEKDLSGGEIA</sequence>